<dbReference type="AlphaFoldDB" id="A0A9D0ZME1"/>
<accession>A0A9D0ZME1</accession>
<dbReference type="InterPro" id="IPR010982">
    <property type="entry name" value="Lambda_DNA-bd_dom_sf"/>
</dbReference>
<name>A0A9D0ZME1_9FIRM</name>
<dbReference type="InterPro" id="IPR011990">
    <property type="entry name" value="TPR-like_helical_dom_sf"/>
</dbReference>
<evidence type="ECO:0000313" key="4">
    <source>
        <dbReference type="Proteomes" id="UP000824260"/>
    </source>
</evidence>
<dbReference type="Proteomes" id="UP000824260">
    <property type="component" value="Unassembled WGS sequence"/>
</dbReference>
<evidence type="ECO:0000256" key="1">
    <source>
        <dbReference type="ARBA" id="ARBA00023125"/>
    </source>
</evidence>
<evidence type="ECO:0000313" key="3">
    <source>
        <dbReference type="EMBL" id="HIQ83217.1"/>
    </source>
</evidence>
<dbReference type="EMBL" id="DVFZ01000089">
    <property type="protein sequence ID" value="HIQ83217.1"/>
    <property type="molecule type" value="Genomic_DNA"/>
</dbReference>
<dbReference type="Pfam" id="PF01381">
    <property type="entry name" value="HTH_3"/>
    <property type="match status" value="1"/>
</dbReference>
<dbReference type="SMART" id="SM00530">
    <property type="entry name" value="HTH_XRE"/>
    <property type="match status" value="1"/>
</dbReference>
<keyword evidence="1" id="KW-0238">DNA-binding</keyword>
<proteinExistence type="predicted"/>
<dbReference type="InterPro" id="IPR001387">
    <property type="entry name" value="Cro/C1-type_HTH"/>
</dbReference>
<sequence>MNLGEAILLRRRALGLTQEQVAERLGVTPQAVYKWEKDLACPDVQLLSPLARLLETDLNTLFAYNTEPDGVELSALIERLSRLGMQKDGLDTAFAEARDALRKYPASAQLRLSLAVVLEGAMMAQDRKDEEKQREIEKMYRFAAASEDARVRDAARSIRVRRLIQAGRLDEAETMLDALPDQPPQKWHYRAQLLKARGKTDEAAALLEERLFVEASGLCTALDMLLDMALEQEDFDWANALAATLEQAAGTFGMWKGSAMSMRLEIAVKRRDAEAAITALEGLAKAVEGPWTPGKFPLYRHARFKESGNAWLQRMPEVLRTSIWSDKHYAFLRDDPRCAARLRELFGAADGQA</sequence>
<dbReference type="PROSITE" id="PS50943">
    <property type="entry name" value="HTH_CROC1"/>
    <property type="match status" value="1"/>
</dbReference>
<reference evidence="3" key="2">
    <citation type="journal article" date="2021" name="PeerJ">
        <title>Extensive microbial diversity within the chicken gut microbiome revealed by metagenomics and culture.</title>
        <authorList>
            <person name="Gilroy R."/>
            <person name="Ravi A."/>
            <person name="Getino M."/>
            <person name="Pursley I."/>
            <person name="Horton D.L."/>
            <person name="Alikhan N.F."/>
            <person name="Baker D."/>
            <person name="Gharbi K."/>
            <person name="Hall N."/>
            <person name="Watson M."/>
            <person name="Adriaenssens E.M."/>
            <person name="Foster-Nyarko E."/>
            <person name="Jarju S."/>
            <person name="Secka A."/>
            <person name="Antonio M."/>
            <person name="Oren A."/>
            <person name="Chaudhuri R.R."/>
            <person name="La Ragione R."/>
            <person name="Hildebrand F."/>
            <person name="Pallen M.J."/>
        </authorList>
    </citation>
    <scope>NUCLEOTIDE SEQUENCE</scope>
    <source>
        <strain evidence="3">ChiSjej6B24-2974</strain>
    </source>
</reference>
<comment type="caution">
    <text evidence="3">The sequence shown here is derived from an EMBL/GenBank/DDBJ whole genome shotgun (WGS) entry which is preliminary data.</text>
</comment>
<evidence type="ECO:0000259" key="2">
    <source>
        <dbReference type="PROSITE" id="PS50943"/>
    </source>
</evidence>
<reference evidence="3" key="1">
    <citation type="submission" date="2020-10" db="EMBL/GenBank/DDBJ databases">
        <authorList>
            <person name="Gilroy R."/>
        </authorList>
    </citation>
    <scope>NUCLEOTIDE SEQUENCE</scope>
    <source>
        <strain evidence="3">ChiSjej6B24-2974</strain>
    </source>
</reference>
<dbReference type="SUPFAM" id="SSF47413">
    <property type="entry name" value="lambda repressor-like DNA-binding domains"/>
    <property type="match status" value="1"/>
</dbReference>
<organism evidence="3 4">
    <name type="scientific">Candidatus Pullichristensenella stercorigallinarum</name>
    <dbReference type="NCBI Taxonomy" id="2840909"/>
    <lineage>
        <taxon>Bacteria</taxon>
        <taxon>Bacillati</taxon>
        <taxon>Bacillota</taxon>
        <taxon>Clostridia</taxon>
        <taxon>Candidatus Pullichristensenella</taxon>
    </lineage>
</organism>
<dbReference type="PANTHER" id="PTHR46558">
    <property type="entry name" value="TRACRIPTIONAL REGULATORY PROTEIN-RELATED-RELATED"/>
    <property type="match status" value="1"/>
</dbReference>
<feature type="domain" description="HTH cro/C1-type" evidence="2">
    <location>
        <begin position="7"/>
        <end position="61"/>
    </location>
</feature>
<dbReference type="PANTHER" id="PTHR46558:SF11">
    <property type="entry name" value="HTH-TYPE TRANSCRIPTIONAL REGULATOR XRE"/>
    <property type="match status" value="1"/>
</dbReference>
<protein>
    <submittedName>
        <fullName evidence="3">Helix-turn-helix transcriptional regulator</fullName>
    </submittedName>
</protein>
<dbReference type="CDD" id="cd00093">
    <property type="entry name" value="HTH_XRE"/>
    <property type="match status" value="1"/>
</dbReference>
<gene>
    <name evidence="3" type="ORF">IAA52_08965</name>
</gene>
<dbReference type="Gene3D" id="1.25.40.10">
    <property type="entry name" value="Tetratricopeptide repeat domain"/>
    <property type="match status" value="1"/>
</dbReference>
<dbReference type="Gene3D" id="1.10.260.40">
    <property type="entry name" value="lambda repressor-like DNA-binding domains"/>
    <property type="match status" value="1"/>
</dbReference>
<dbReference type="GO" id="GO:0003677">
    <property type="term" value="F:DNA binding"/>
    <property type="evidence" value="ECO:0007669"/>
    <property type="project" value="UniProtKB-KW"/>
</dbReference>